<dbReference type="EMBL" id="BKCJ010004111">
    <property type="protein sequence ID" value="GEU59090.1"/>
    <property type="molecule type" value="Genomic_DNA"/>
</dbReference>
<accession>A0A6L2LD24</accession>
<organism evidence="2">
    <name type="scientific">Tanacetum cinerariifolium</name>
    <name type="common">Dalmatian daisy</name>
    <name type="synonym">Chrysanthemum cinerariifolium</name>
    <dbReference type="NCBI Taxonomy" id="118510"/>
    <lineage>
        <taxon>Eukaryota</taxon>
        <taxon>Viridiplantae</taxon>
        <taxon>Streptophyta</taxon>
        <taxon>Embryophyta</taxon>
        <taxon>Tracheophyta</taxon>
        <taxon>Spermatophyta</taxon>
        <taxon>Magnoliopsida</taxon>
        <taxon>eudicotyledons</taxon>
        <taxon>Gunneridae</taxon>
        <taxon>Pentapetalae</taxon>
        <taxon>asterids</taxon>
        <taxon>campanulids</taxon>
        <taxon>Asterales</taxon>
        <taxon>Asteraceae</taxon>
        <taxon>Asteroideae</taxon>
        <taxon>Anthemideae</taxon>
        <taxon>Anthemidinae</taxon>
        <taxon>Tanacetum</taxon>
    </lineage>
</organism>
<proteinExistence type="predicted"/>
<protein>
    <recommendedName>
        <fullName evidence="3">Reverse transcriptase domain-containing protein</fullName>
    </recommendedName>
</protein>
<name>A0A6L2LD24_TANCI</name>
<evidence type="ECO:0000256" key="1">
    <source>
        <dbReference type="SAM" id="MobiDB-lite"/>
    </source>
</evidence>
<comment type="caution">
    <text evidence="2">The sequence shown here is derived from an EMBL/GenBank/DDBJ whole genome shotgun (WGS) entry which is preliminary data.</text>
</comment>
<reference evidence="2" key="1">
    <citation type="journal article" date="2019" name="Sci. Rep.">
        <title>Draft genome of Tanacetum cinerariifolium, the natural source of mosquito coil.</title>
        <authorList>
            <person name="Yamashiro T."/>
            <person name="Shiraishi A."/>
            <person name="Satake H."/>
            <person name="Nakayama K."/>
        </authorList>
    </citation>
    <scope>NUCLEOTIDE SEQUENCE</scope>
</reference>
<gene>
    <name evidence="2" type="ORF">Tci_031068</name>
</gene>
<evidence type="ECO:0008006" key="3">
    <source>
        <dbReference type="Google" id="ProtNLM"/>
    </source>
</evidence>
<dbReference type="AlphaFoldDB" id="A0A6L2LD24"/>
<evidence type="ECO:0000313" key="2">
    <source>
        <dbReference type="EMBL" id="GEU59090.1"/>
    </source>
</evidence>
<feature type="non-terminal residue" evidence="2">
    <location>
        <position position="1"/>
    </location>
</feature>
<feature type="region of interest" description="Disordered" evidence="1">
    <location>
        <begin position="81"/>
        <end position="167"/>
    </location>
</feature>
<sequence length="167" mass="18760">YDFVESLLNRDTFIDSSPKSDFLLKEFSGELAHINPEITESDFDFEKEIRLIENLLYDNSSPRPSEELNAEIADTIIEPLPSLPIPVQDGDSQRGEIDIVTETDDVLPPSVKNNDDSEEDMHFLKELLSDNSIPLTEDESSDSDHQDDPSFPRPPLEPPDAETDAGE</sequence>